<keyword evidence="1" id="KW-0808">Transferase</keyword>
<dbReference type="SUPFAM" id="SSF53335">
    <property type="entry name" value="S-adenosyl-L-methionine-dependent methyltransferases"/>
    <property type="match status" value="1"/>
</dbReference>
<protein>
    <submittedName>
        <fullName evidence="1">Class I SAM-dependent methyltransferase</fullName>
    </submittedName>
</protein>
<dbReference type="EMBL" id="CP049989">
    <property type="protein sequence ID" value="QIM51970.1"/>
    <property type="molecule type" value="Genomic_DNA"/>
</dbReference>
<gene>
    <name evidence="1" type="ORF">G9Q37_07375</name>
</gene>
<name>A0A6G8IG80_9BURK</name>
<accession>A0A6G8IG80</accession>
<dbReference type="GO" id="GO:0032259">
    <property type="term" value="P:methylation"/>
    <property type="evidence" value="ECO:0007669"/>
    <property type="project" value="UniProtKB-KW"/>
</dbReference>
<dbReference type="AlphaFoldDB" id="A0A6G8IG80"/>
<reference evidence="1 2" key="1">
    <citation type="submission" date="2020-03" db="EMBL/GenBank/DDBJ databases">
        <title>Hydrogenophaga sp. nov. isolated from cyanobacterial mat.</title>
        <authorList>
            <person name="Thorat V."/>
            <person name="Kirdat K."/>
            <person name="Tiwarekar B."/>
            <person name="Costa E.D."/>
            <person name="Yadav A."/>
        </authorList>
    </citation>
    <scope>NUCLEOTIDE SEQUENCE [LARGE SCALE GENOMIC DNA]</scope>
    <source>
        <strain evidence="1 2">BA0156</strain>
    </source>
</reference>
<dbReference type="RefSeq" id="WP_166226553.1">
    <property type="nucleotide sequence ID" value="NZ_CP049989.1"/>
</dbReference>
<sequence>MKICITPREGLYQVLAAVFDAFDRVPTVAELGVLKGDNALQLHQALRPEQLLLVDAWSAASNAAYCPFEQLPPWVTPVAEYAYYYGGPMDDPQTWERLYQSCASKFEGHSEVSLIRQDSYSAYETVRQRVAGRGLDLLYVDANHQYEYVLRDLMTYQDLVRPDGLLMLNDCCHSEKGARQNLGVLEALGSFIKRSDFVPVAMTNTDWTDVVLARKGSHMVEAIDTVLVNADIPFVELPHQLITAARIRNGRLGANLSFC</sequence>
<evidence type="ECO:0000313" key="1">
    <source>
        <dbReference type="EMBL" id="QIM51970.1"/>
    </source>
</evidence>
<organism evidence="1 2">
    <name type="scientific">Hydrogenophaga crocea</name>
    <dbReference type="NCBI Taxonomy" id="2716225"/>
    <lineage>
        <taxon>Bacteria</taxon>
        <taxon>Pseudomonadati</taxon>
        <taxon>Pseudomonadota</taxon>
        <taxon>Betaproteobacteria</taxon>
        <taxon>Burkholderiales</taxon>
        <taxon>Comamonadaceae</taxon>
        <taxon>Hydrogenophaga</taxon>
    </lineage>
</organism>
<dbReference type="GO" id="GO:0008168">
    <property type="term" value="F:methyltransferase activity"/>
    <property type="evidence" value="ECO:0007669"/>
    <property type="project" value="UniProtKB-KW"/>
</dbReference>
<dbReference type="Proteomes" id="UP000503162">
    <property type="component" value="Chromosome"/>
</dbReference>
<dbReference type="Pfam" id="PF13578">
    <property type="entry name" value="Methyltransf_24"/>
    <property type="match status" value="1"/>
</dbReference>
<dbReference type="KEGG" id="hcz:G9Q37_07375"/>
<dbReference type="InterPro" id="IPR029063">
    <property type="entry name" value="SAM-dependent_MTases_sf"/>
</dbReference>
<proteinExistence type="predicted"/>
<evidence type="ECO:0000313" key="2">
    <source>
        <dbReference type="Proteomes" id="UP000503162"/>
    </source>
</evidence>
<dbReference type="Gene3D" id="3.40.50.150">
    <property type="entry name" value="Vaccinia Virus protein VP39"/>
    <property type="match status" value="1"/>
</dbReference>
<keyword evidence="1" id="KW-0489">Methyltransferase</keyword>
<keyword evidence="2" id="KW-1185">Reference proteome</keyword>